<evidence type="ECO:0008006" key="13">
    <source>
        <dbReference type="Google" id="ProtNLM"/>
    </source>
</evidence>
<dbReference type="GO" id="GO:0005524">
    <property type="term" value="F:ATP binding"/>
    <property type="evidence" value="ECO:0007669"/>
    <property type="project" value="UniProtKB-KW"/>
</dbReference>
<dbReference type="Pfam" id="PF21799">
    <property type="entry name" value="MurD-like_N"/>
    <property type="match status" value="1"/>
</dbReference>
<evidence type="ECO:0000256" key="5">
    <source>
        <dbReference type="ARBA" id="ARBA00022618"/>
    </source>
</evidence>
<dbReference type="GO" id="GO:0004326">
    <property type="term" value="F:tetrahydrofolylpolyglutamate synthase activity"/>
    <property type="evidence" value="ECO:0007669"/>
    <property type="project" value="InterPro"/>
</dbReference>
<dbReference type="PROSITE" id="PS01011">
    <property type="entry name" value="FOLYLPOLYGLU_SYNT_1"/>
    <property type="match status" value="1"/>
</dbReference>
<dbReference type="InterPro" id="IPR036615">
    <property type="entry name" value="Mur_ligase_C_dom_sf"/>
</dbReference>
<evidence type="ECO:0000256" key="8">
    <source>
        <dbReference type="ARBA" id="ARBA00023306"/>
    </source>
</evidence>
<dbReference type="STRING" id="1801725.A3J00_00495"/>
<comment type="caution">
    <text evidence="11">The sequence shown here is derived from an EMBL/GenBank/DDBJ whole genome shotgun (WGS) entry which is preliminary data.</text>
</comment>
<evidence type="ECO:0000256" key="7">
    <source>
        <dbReference type="ARBA" id="ARBA00022840"/>
    </source>
</evidence>
<gene>
    <name evidence="11" type="ORF">A3J00_00495</name>
</gene>
<dbReference type="Gene3D" id="3.90.190.20">
    <property type="entry name" value="Mur ligase, C-terminal domain"/>
    <property type="match status" value="1"/>
</dbReference>
<protein>
    <recommendedName>
        <fullName evidence="13">UDP-N-acetylmuramoyl-L-alanyl-D-glutamate synthetase</fullName>
    </recommendedName>
</protein>
<keyword evidence="8" id="KW-0131">Cell cycle</keyword>
<dbReference type="PANTHER" id="PTHR43692:SF1">
    <property type="entry name" value="UDP-N-ACETYLMURAMOYLALANINE--D-GLUTAMATE LIGASE"/>
    <property type="match status" value="1"/>
</dbReference>
<keyword evidence="6" id="KW-0547">Nucleotide-binding</keyword>
<dbReference type="SUPFAM" id="SSF51984">
    <property type="entry name" value="MurCD N-terminal domain"/>
    <property type="match status" value="1"/>
</dbReference>
<dbReference type="GO" id="GO:0051301">
    <property type="term" value="P:cell division"/>
    <property type="evidence" value="ECO:0007669"/>
    <property type="project" value="UniProtKB-KW"/>
</dbReference>
<dbReference type="SUPFAM" id="SSF53244">
    <property type="entry name" value="MurD-like peptide ligases, peptide-binding domain"/>
    <property type="match status" value="1"/>
</dbReference>
<feature type="domain" description="Mur ligase C-terminal" evidence="9">
    <location>
        <begin position="261"/>
        <end position="373"/>
    </location>
</feature>
<keyword evidence="4" id="KW-0436">Ligase</keyword>
<dbReference type="Gene3D" id="3.40.1190.10">
    <property type="entry name" value="Mur-like, catalytic domain"/>
    <property type="match status" value="1"/>
</dbReference>
<dbReference type="InterPro" id="IPR018109">
    <property type="entry name" value="Folylpolyglutamate_synth_CS"/>
</dbReference>
<dbReference type="Proteomes" id="UP000178428">
    <property type="component" value="Unassembled WGS sequence"/>
</dbReference>
<evidence type="ECO:0000256" key="1">
    <source>
        <dbReference type="ARBA" id="ARBA00004496"/>
    </source>
</evidence>
<dbReference type="InterPro" id="IPR004101">
    <property type="entry name" value="Mur_ligase_C"/>
</dbReference>
<evidence type="ECO:0000256" key="3">
    <source>
        <dbReference type="ARBA" id="ARBA00022490"/>
    </source>
</evidence>
<dbReference type="GO" id="GO:0005737">
    <property type="term" value="C:cytoplasm"/>
    <property type="evidence" value="ECO:0007669"/>
    <property type="project" value="UniProtKB-SubCell"/>
</dbReference>
<keyword evidence="7" id="KW-0067">ATP-binding</keyword>
<accession>A0A1G2EY46</accession>
<comment type="pathway">
    <text evidence="2">Cell wall biogenesis; peptidoglycan biosynthesis.</text>
</comment>
<comment type="subcellular location">
    <subcellularLocation>
        <location evidence="1">Cytoplasm</location>
    </subcellularLocation>
</comment>
<dbReference type="Gene3D" id="3.40.50.720">
    <property type="entry name" value="NAD(P)-binding Rossmann-like Domain"/>
    <property type="match status" value="1"/>
</dbReference>
<organism evidence="11 12">
    <name type="scientific">Candidatus Niyogibacteria bacterium RIFCSPLOWO2_02_FULL_45_13</name>
    <dbReference type="NCBI Taxonomy" id="1801725"/>
    <lineage>
        <taxon>Bacteria</taxon>
        <taxon>Candidatus Niyogiibacteriota</taxon>
    </lineage>
</organism>
<dbReference type="InterPro" id="IPR036565">
    <property type="entry name" value="Mur-like_cat_sf"/>
</dbReference>
<proteinExistence type="predicted"/>
<dbReference type="SUPFAM" id="SSF53623">
    <property type="entry name" value="MurD-like peptide ligases, catalytic domain"/>
    <property type="match status" value="1"/>
</dbReference>
<evidence type="ECO:0000259" key="10">
    <source>
        <dbReference type="Pfam" id="PF08245"/>
    </source>
</evidence>
<evidence type="ECO:0000259" key="9">
    <source>
        <dbReference type="Pfam" id="PF02875"/>
    </source>
</evidence>
<evidence type="ECO:0000313" key="12">
    <source>
        <dbReference type="Proteomes" id="UP000178428"/>
    </source>
</evidence>
<feature type="domain" description="Mur ligase central" evidence="10">
    <location>
        <begin position="124"/>
        <end position="225"/>
    </location>
</feature>
<name>A0A1G2EY46_9BACT</name>
<dbReference type="AlphaFoldDB" id="A0A1G2EY46"/>
<dbReference type="InterPro" id="IPR013221">
    <property type="entry name" value="Mur_ligase_cen"/>
</dbReference>
<evidence type="ECO:0000256" key="2">
    <source>
        <dbReference type="ARBA" id="ARBA00004752"/>
    </source>
</evidence>
<dbReference type="Pfam" id="PF08245">
    <property type="entry name" value="Mur_ligase_M"/>
    <property type="match status" value="1"/>
</dbReference>
<dbReference type="PANTHER" id="PTHR43692">
    <property type="entry name" value="UDP-N-ACETYLMURAMOYLALANINE--D-GLUTAMATE LIGASE"/>
    <property type="match status" value="1"/>
</dbReference>
<evidence type="ECO:0000313" key="11">
    <source>
        <dbReference type="EMBL" id="OGZ30637.1"/>
    </source>
</evidence>
<dbReference type="EMBL" id="MHMR01000017">
    <property type="protein sequence ID" value="OGZ30637.1"/>
    <property type="molecule type" value="Genomic_DNA"/>
</dbReference>
<dbReference type="GO" id="GO:0008764">
    <property type="term" value="F:UDP-N-acetylmuramoylalanine-D-glutamate ligase activity"/>
    <property type="evidence" value="ECO:0007669"/>
    <property type="project" value="UniProtKB-EC"/>
</dbReference>
<evidence type="ECO:0000256" key="4">
    <source>
        <dbReference type="ARBA" id="ARBA00022598"/>
    </source>
</evidence>
<reference evidence="11 12" key="1">
    <citation type="journal article" date="2016" name="Nat. Commun.">
        <title>Thousands of microbial genomes shed light on interconnected biogeochemical processes in an aquifer system.</title>
        <authorList>
            <person name="Anantharaman K."/>
            <person name="Brown C.T."/>
            <person name="Hug L.A."/>
            <person name="Sharon I."/>
            <person name="Castelle C.J."/>
            <person name="Probst A.J."/>
            <person name="Thomas B.C."/>
            <person name="Singh A."/>
            <person name="Wilkins M.J."/>
            <person name="Karaoz U."/>
            <person name="Brodie E.L."/>
            <person name="Williams K.H."/>
            <person name="Hubbard S.S."/>
            <person name="Banfield J.F."/>
        </authorList>
    </citation>
    <scope>NUCLEOTIDE SEQUENCE [LARGE SCALE GENOMIC DNA]</scope>
</reference>
<evidence type="ECO:0000256" key="6">
    <source>
        <dbReference type="ARBA" id="ARBA00022741"/>
    </source>
</evidence>
<keyword evidence="5" id="KW-0132">Cell division</keyword>
<dbReference type="GO" id="GO:0008360">
    <property type="term" value="P:regulation of cell shape"/>
    <property type="evidence" value="ECO:0007669"/>
    <property type="project" value="InterPro"/>
</dbReference>
<keyword evidence="3" id="KW-0963">Cytoplasm</keyword>
<dbReference type="InterPro" id="IPR005762">
    <property type="entry name" value="MurD"/>
</dbReference>
<dbReference type="Pfam" id="PF02875">
    <property type="entry name" value="Mur_ligase_C"/>
    <property type="match status" value="1"/>
</dbReference>
<sequence>MNLLTKAKRVFEGKKILIAGLGLQGGGEGVVKFFLKAGAGLTITDLRPARDFGPLIKKLSNGKIKFVLGRHRFSDFKQADIIIKNPAMPANSPYIRYAKRLGKEVLSETQIFFNLIPREKIIGVTGTKGKTTTAALLAHLLGSRFKVRLIGNIPGYSALESLINLKKMPDFFVYELSSFNLEGMETSPRYAIITNIFPDHLNRYHNFNEYKKTKENIFRYQTRGDFLWSGKSDVAVKVASFLGIGSQDIKKRLKSFRSAEGRTEYLGEFKGIRVVNDTTATNPGAAIFSLHEVEKSFKIGPSRVILIAGGEDKKLNYAEFSKKIRGLKKVILLPGGASDKIHFFKALRAGSLEEGVKMAFGFAKKGDVILFSPGASSFNMFKNEFDRGRIFKKAVFRAKKGLL</sequence>